<keyword evidence="1" id="KW-0812">Transmembrane</keyword>
<keyword evidence="3" id="KW-1185">Reference proteome</keyword>
<reference evidence="2 3" key="1">
    <citation type="submission" date="2017-09" db="EMBL/GenBank/DDBJ databases">
        <authorList>
            <person name="Ehlers B."/>
            <person name="Leendertz F.H."/>
        </authorList>
    </citation>
    <scope>NUCLEOTIDE SEQUENCE [LARGE SCALE GENOMIC DNA]</scope>
    <source>
        <strain evidence="2 3">CGMCC 4.6857</strain>
    </source>
</reference>
<accession>A0A285FQD9</accession>
<protein>
    <submittedName>
        <fullName evidence="2">Uncharacterized protein</fullName>
    </submittedName>
</protein>
<evidence type="ECO:0000313" key="2">
    <source>
        <dbReference type="EMBL" id="SNY13054.1"/>
    </source>
</evidence>
<feature type="transmembrane region" description="Helical" evidence="1">
    <location>
        <begin position="40"/>
        <end position="60"/>
    </location>
</feature>
<dbReference type="AlphaFoldDB" id="A0A285FQD9"/>
<feature type="transmembrane region" description="Helical" evidence="1">
    <location>
        <begin position="12"/>
        <end position="34"/>
    </location>
</feature>
<name>A0A285FQD9_9ACTN</name>
<sequence length="65" mass="6560">MTAPRPTVAAKAALVAGGSFTSSIALILLLAAVWGLGDRMVLWALVALSTLTAAAMLIAAGRLRP</sequence>
<proteinExistence type="predicted"/>
<keyword evidence="1" id="KW-1133">Transmembrane helix</keyword>
<evidence type="ECO:0000256" key="1">
    <source>
        <dbReference type="SAM" id="Phobius"/>
    </source>
</evidence>
<evidence type="ECO:0000313" key="3">
    <source>
        <dbReference type="Proteomes" id="UP000219612"/>
    </source>
</evidence>
<dbReference type="EMBL" id="OBDY01000001">
    <property type="protein sequence ID" value="SNY13054.1"/>
    <property type="molecule type" value="Genomic_DNA"/>
</dbReference>
<gene>
    <name evidence="2" type="ORF">SAMN05421748_1011060</name>
</gene>
<dbReference type="Proteomes" id="UP000219612">
    <property type="component" value="Unassembled WGS sequence"/>
</dbReference>
<dbReference type="RefSeq" id="WP_097318281.1">
    <property type="nucleotide sequence ID" value="NZ_OBDY01000001.1"/>
</dbReference>
<organism evidence="2 3">
    <name type="scientific">Paractinoplanes atraurantiacus</name>
    <dbReference type="NCBI Taxonomy" id="1036182"/>
    <lineage>
        <taxon>Bacteria</taxon>
        <taxon>Bacillati</taxon>
        <taxon>Actinomycetota</taxon>
        <taxon>Actinomycetes</taxon>
        <taxon>Micromonosporales</taxon>
        <taxon>Micromonosporaceae</taxon>
        <taxon>Paractinoplanes</taxon>
    </lineage>
</organism>
<keyword evidence="1" id="KW-0472">Membrane</keyword>